<comment type="caution">
    <text evidence="1">The sequence shown here is derived from an EMBL/GenBank/DDBJ whole genome shotgun (WGS) entry which is preliminary data.</text>
</comment>
<feature type="non-terminal residue" evidence="1">
    <location>
        <position position="45"/>
    </location>
</feature>
<evidence type="ECO:0000313" key="2">
    <source>
        <dbReference type="Proteomes" id="UP000265520"/>
    </source>
</evidence>
<name>A0A392QQK8_9FABA</name>
<dbReference type="EMBL" id="LXQA010152076">
    <property type="protein sequence ID" value="MCI26249.1"/>
    <property type="molecule type" value="Genomic_DNA"/>
</dbReference>
<keyword evidence="2" id="KW-1185">Reference proteome</keyword>
<sequence>MGGEIMELCEILVELIGNSFGMSFVGEFDGICGGEGSFGIEVLLV</sequence>
<reference evidence="1 2" key="1">
    <citation type="journal article" date="2018" name="Front. Plant Sci.">
        <title>Red Clover (Trifolium pratense) and Zigzag Clover (T. medium) - A Picture of Genomic Similarities and Differences.</title>
        <authorList>
            <person name="Dluhosova J."/>
            <person name="Istvanek J."/>
            <person name="Nedelnik J."/>
            <person name="Repkova J."/>
        </authorList>
    </citation>
    <scope>NUCLEOTIDE SEQUENCE [LARGE SCALE GENOMIC DNA]</scope>
    <source>
        <strain evidence="2">cv. 10/8</strain>
        <tissue evidence="1">Leaf</tissue>
    </source>
</reference>
<dbReference type="AlphaFoldDB" id="A0A392QQK8"/>
<accession>A0A392QQK8</accession>
<organism evidence="1 2">
    <name type="scientific">Trifolium medium</name>
    <dbReference type="NCBI Taxonomy" id="97028"/>
    <lineage>
        <taxon>Eukaryota</taxon>
        <taxon>Viridiplantae</taxon>
        <taxon>Streptophyta</taxon>
        <taxon>Embryophyta</taxon>
        <taxon>Tracheophyta</taxon>
        <taxon>Spermatophyta</taxon>
        <taxon>Magnoliopsida</taxon>
        <taxon>eudicotyledons</taxon>
        <taxon>Gunneridae</taxon>
        <taxon>Pentapetalae</taxon>
        <taxon>rosids</taxon>
        <taxon>fabids</taxon>
        <taxon>Fabales</taxon>
        <taxon>Fabaceae</taxon>
        <taxon>Papilionoideae</taxon>
        <taxon>50 kb inversion clade</taxon>
        <taxon>NPAAA clade</taxon>
        <taxon>Hologalegina</taxon>
        <taxon>IRL clade</taxon>
        <taxon>Trifolieae</taxon>
        <taxon>Trifolium</taxon>
    </lineage>
</organism>
<protein>
    <submittedName>
        <fullName evidence="1">Uncharacterized protein</fullName>
    </submittedName>
</protein>
<proteinExistence type="predicted"/>
<evidence type="ECO:0000313" key="1">
    <source>
        <dbReference type="EMBL" id="MCI26249.1"/>
    </source>
</evidence>
<dbReference type="Proteomes" id="UP000265520">
    <property type="component" value="Unassembled WGS sequence"/>
</dbReference>